<dbReference type="InterPro" id="IPR045851">
    <property type="entry name" value="AMP-bd_C_sf"/>
</dbReference>
<evidence type="ECO:0000259" key="3">
    <source>
        <dbReference type="Pfam" id="PF00501"/>
    </source>
</evidence>
<name>A0ABS0NVH1_9BRAD</name>
<organism evidence="5 6">
    <name type="scientific">Bradyrhizobium diversitatis</name>
    <dbReference type="NCBI Taxonomy" id="2755406"/>
    <lineage>
        <taxon>Bacteria</taxon>
        <taxon>Pseudomonadati</taxon>
        <taxon>Pseudomonadota</taxon>
        <taxon>Alphaproteobacteria</taxon>
        <taxon>Hyphomicrobiales</taxon>
        <taxon>Nitrobacteraceae</taxon>
        <taxon>Bradyrhizobium</taxon>
    </lineage>
</organism>
<dbReference type="Gene3D" id="3.30.300.30">
    <property type="match status" value="1"/>
</dbReference>
<comment type="caution">
    <text evidence="5">The sequence shown here is derived from an EMBL/GenBank/DDBJ whole genome shotgun (WGS) entry which is preliminary data.</text>
</comment>
<dbReference type="RefSeq" id="WP_197964779.1">
    <property type="nucleotide sequence ID" value="NZ_JACEGD010000002.1"/>
</dbReference>
<dbReference type="InterPro" id="IPR042099">
    <property type="entry name" value="ANL_N_sf"/>
</dbReference>
<keyword evidence="2" id="KW-0436">Ligase</keyword>
<reference evidence="5 6" key="1">
    <citation type="submission" date="2020-07" db="EMBL/GenBank/DDBJ databases">
        <title>Bradyrhizobium diversity isolated from nodules of indigenous legumes of Western Australia.</title>
        <authorList>
            <person name="Klepa M.S."/>
        </authorList>
    </citation>
    <scope>NUCLEOTIDE SEQUENCE [LARGE SCALE GENOMIC DNA]</scope>
    <source>
        <strain evidence="5 6">CNPSo 4019</strain>
    </source>
</reference>
<dbReference type="SUPFAM" id="SSF56801">
    <property type="entry name" value="Acetyl-CoA synthetase-like"/>
    <property type="match status" value="1"/>
</dbReference>
<evidence type="ECO:0000313" key="6">
    <source>
        <dbReference type="Proteomes" id="UP001194539"/>
    </source>
</evidence>
<gene>
    <name evidence="5" type="ORF">H1B27_01810</name>
</gene>
<proteinExistence type="inferred from homology"/>
<dbReference type="Pfam" id="PF00501">
    <property type="entry name" value="AMP-binding"/>
    <property type="match status" value="1"/>
</dbReference>
<sequence length="511" mass="54504">MSGASSPFFGLLNNYAEAPAIYLGDYVATRRDLAQASNRAAAFLSSLGLTRGDVIALWLPDGPTWLQFLFGAAHQGILVVPISTRYRRAEALHVIALSRAKAVVAATNFLDVAFAQIVRDIQGEVPTLAHVIEVTDPARFHAGADGLVEAVGRPQDLLCTFSTSGTTGAPKLAVHDQQSCRTHAHIVASAFDIHPGDKTLCALPLYGVLGFVQAIATLAGGGACVLLPVFKAAEAASAIERHEATHVFGSDGLLDAVFNVPAAKLSTLRAGGFADFAGLTDRVMRTAEDRWGLRLVSVYGSSEGFALMAARSPSEPIEARSLPGGRLLSGEMAFRIVELESGTPVQPGATGELQIRGYNVMPGYLNNEAATARSFTSDGWYRTGDFAYAEEDTFVFLSRIGDGLRLRGYLVDPSEIETFLCRHPNVSAAQVVGVRLEGEGDVAVAFVRADRQLGETELLAYCREGIANYKVPRRIVQIDAFPVIDGPNGTKIRKAALREHASQLLSPAPIT</sequence>
<evidence type="ECO:0000256" key="2">
    <source>
        <dbReference type="ARBA" id="ARBA00022598"/>
    </source>
</evidence>
<dbReference type="Gene3D" id="3.40.50.12780">
    <property type="entry name" value="N-terminal domain of ligase-like"/>
    <property type="match status" value="1"/>
</dbReference>
<dbReference type="Pfam" id="PF13193">
    <property type="entry name" value="AMP-binding_C"/>
    <property type="match status" value="1"/>
</dbReference>
<accession>A0ABS0NVH1</accession>
<evidence type="ECO:0000256" key="1">
    <source>
        <dbReference type="ARBA" id="ARBA00006432"/>
    </source>
</evidence>
<dbReference type="InterPro" id="IPR000873">
    <property type="entry name" value="AMP-dep_synth/lig_dom"/>
</dbReference>
<dbReference type="PANTHER" id="PTHR43201">
    <property type="entry name" value="ACYL-COA SYNTHETASE"/>
    <property type="match status" value="1"/>
</dbReference>
<feature type="domain" description="AMP-binding enzyme C-terminal" evidence="4">
    <location>
        <begin position="415"/>
        <end position="482"/>
    </location>
</feature>
<protein>
    <submittedName>
        <fullName evidence="5">AMP-binding protein</fullName>
    </submittedName>
</protein>
<evidence type="ECO:0000313" key="5">
    <source>
        <dbReference type="EMBL" id="MBH5385015.1"/>
    </source>
</evidence>
<dbReference type="PANTHER" id="PTHR43201:SF5">
    <property type="entry name" value="MEDIUM-CHAIN ACYL-COA LIGASE ACSF2, MITOCHONDRIAL"/>
    <property type="match status" value="1"/>
</dbReference>
<keyword evidence="6" id="KW-1185">Reference proteome</keyword>
<comment type="similarity">
    <text evidence="1">Belongs to the ATP-dependent AMP-binding enzyme family.</text>
</comment>
<evidence type="ECO:0000259" key="4">
    <source>
        <dbReference type="Pfam" id="PF13193"/>
    </source>
</evidence>
<feature type="domain" description="AMP-dependent synthetase/ligase" evidence="3">
    <location>
        <begin position="14"/>
        <end position="365"/>
    </location>
</feature>
<dbReference type="InterPro" id="IPR025110">
    <property type="entry name" value="AMP-bd_C"/>
</dbReference>
<dbReference type="EMBL" id="JACEGD010000002">
    <property type="protein sequence ID" value="MBH5385015.1"/>
    <property type="molecule type" value="Genomic_DNA"/>
</dbReference>
<dbReference type="Proteomes" id="UP001194539">
    <property type="component" value="Unassembled WGS sequence"/>
</dbReference>